<sequence>MELLYKLNMLGSFFVNIYFLLLTLSWFSIFLVSFITVFLHLFVDSSCYVYFARFPREYA</sequence>
<reference evidence="2" key="1">
    <citation type="submission" date="2014-09" db="EMBL/GenBank/DDBJ databases">
        <authorList>
            <person name="Magalhaes I.L.F."/>
            <person name="Oliveira U."/>
            <person name="Santos F.R."/>
            <person name="Vidigal T.H.D.A."/>
            <person name="Brescovit A.D."/>
            <person name="Santos A.J."/>
        </authorList>
    </citation>
    <scope>NUCLEOTIDE SEQUENCE</scope>
    <source>
        <tissue evidence="2">Shoot tissue taken approximately 20 cm above the soil surface</tissue>
    </source>
</reference>
<proteinExistence type="predicted"/>
<keyword evidence="1" id="KW-0812">Transmembrane</keyword>
<keyword evidence="1" id="KW-1133">Transmembrane helix</keyword>
<keyword evidence="1" id="KW-0472">Membrane</keyword>
<dbReference type="EMBL" id="GBRH01165866">
    <property type="protein sequence ID" value="JAE32030.1"/>
    <property type="molecule type" value="Transcribed_RNA"/>
</dbReference>
<reference evidence="2" key="2">
    <citation type="journal article" date="2015" name="Data Brief">
        <title>Shoot transcriptome of the giant reed, Arundo donax.</title>
        <authorList>
            <person name="Barrero R.A."/>
            <person name="Guerrero F.D."/>
            <person name="Moolhuijzen P."/>
            <person name="Goolsby J.A."/>
            <person name="Tidwell J."/>
            <person name="Bellgard S.E."/>
            <person name="Bellgard M.I."/>
        </authorList>
    </citation>
    <scope>NUCLEOTIDE SEQUENCE</scope>
    <source>
        <tissue evidence="2">Shoot tissue taken approximately 20 cm above the soil surface</tissue>
    </source>
</reference>
<dbReference type="AlphaFoldDB" id="A0A0A9H486"/>
<accession>A0A0A9H486</accession>
<organism evidence="2">
    <name type="scientific">Arundo donax</name>
    <name type="common">Giant reed</name>
    <name type="synonym">Donax arundinaceus</name>
    <dbReference type="NCBI Taxonomy" id="35708"/>
    <lineage>
        <taxon>Eukaryota</taxon>
        <taxon>Viridiplantae</taxon>
        <taxon>Streptophyta</taxon>
        <taxon>Embryophyta</taxon>
        <taxon>Tracheophyta</taxon>
        <taxon>Spermatophyta</taxon>
        <taxon>Magnoliopsida</taxon>
        <taxon>Liliopsida</taxon>
        <taxon>Poales</taxon>
        <taxon>Poaceae</taxon>
        <taxon>PACMAD clade</taxon>
        <taxon>Arundinoideae</taxon>
        <taxon>Arundineae</taxon>
        <taxon>Arundo</taxon>
    </lineage>
</organism>
<evidence type="ECO:0000256" key="1">
    <source>
        <dbReference type="SAM" id="Phobius"/>
    </source>
</evidence>
<evidence type="ECO:0000313" key="2">
    <source>
        <dbReference type="EMBL" id="JAE32030.1"/>
    </source>
</evidence>
<feature type="transmembrane region" description="Helical" evidence="1">
    <location>
        <begin position="17"/>
        <end position="43"/>
    </location>
</feature>
<name>A0A0A9H486_ARUDO</name>
<protein>
    <submittedName>
        <fullName evidence="2">Uncharacterized protein</fullName>
    </submittedName>
</protein>